<gene>
    <name evidence="1" type="ORF">DI536_10160</name>
</gene>
<organism evidence="1 2">
    <name type="scientific">Archangium gephyra</name>
    <dbReference type="NCBI Taxonomy" id="48"/>
    <lineage>
        <taxon>Bacteria</taxon>
        <taxon>Pseudomonadati</taxon>
        <taxon>Myxococcota</taxon>
        <taxon>Myxococcia</taxon>
        <taxon>Myxococcales</taxon>
        <taxon>Cystobacterineae</taxon>
        <taxon>Archangiaceae</taxon>
        <taxon>Archangium</taxon>
    </lineage>
</organism>
<evidence type="ECO:0000313" key="2">
    <source>
        <dbReference type="Proteomes" id="UP000249061"/>
    </source>
</evidence>
<sequence>MRNVRLDEAMSARAALVISAFRADEAIIRLLEAAHAVVDPPWSGICVVDSLGSGHIARHVKARGWTDVVYRTHAVNLGSAGNLAERLRWAASEGFDYAYAINHDGDVVSDVVRGLVAEAERRRSAGGRVGAIYPLRRYVGRGSQYDLTGKTRLPVPFIGTASRPAHSFRVFWASSNGALYSLGPVRAGLLPWADFWMGWEDLAYGWLLDDHGYEQWVDAKVVIDDDYETRAVTQRLVVTEKPVWYAYYQTRNLLLASRRTKQSTVARALLLARFAMECGLTLAVRKDKTRRLQLLSQGVRDGLLDVSGKGPVP</sequence>
<proteinExistence type="predicted"/>
<evidence type="ECO:0008006" key="3">
    <source>
        <dbReference type="Google" id="ProtNLM"/>
    </source>
</evidence>
<evidence type="ECO:0000313" key="1">
    <source>
        <dbReference type="EMBL" id="PZR14415.1"/>
    </source>
</evidence>
<accession>A0A2W5TSW4</accession>
<comment type="caution">
    <text evidence="1">The sequence shown here is derived from an EMBL/GenBank/DDBJ whole genome shotgun (WGS) entry which is preliminary data.</text>
</comment>
<dbReference type="SUPFAM" id="SSF53448">
    <property type="entry name" value="Nucleotide-diphospho-sugar transferases"/>
    <property type="match status" value="1"/>
</dbReference>
<reference evidence="1 2" key="1">
    <citation type="submission" date="2017-08" db="EMBL/GenBank/DDBJ databases">
        <title>Infants hospitalized years apart are colonized by the same room-sourced microbial strains.</title>
        <authorList>
            <person name="Brooks B."/>
            <person name="Olm M.R."/>
            <person name="Firek B.A."/>
            <person name="Baker R."/>
            <person name="Thomas B.C."/>
            <person name="Morowitz M.J."/>
            <person name="Banfield J.F."/>
        </authorList>
    </citation>
    <scope>NUCLEOTIDE SEQUENCE [LARGE SCALE GENOMIC DNA]</scope>
    <source>
        <strain evidence="1">S2_003_000_R2_14</strain>
    </source>
</reference>
<dbReference type="InterPro" id="IPR029044">
    <property type="entry name" value="Nucleotide-diphossugar_trans"/>
</dbReference>
<name>A0A2W5TSW4_9BACT</name>
<dbReference type="EMBL" id="QFQP01000007">
    <property type="protein sequence ID" value="PZR14415.1"/>
    <property type="molecule type" value="Genomic_DNA"/>
</dbReference>
<dbReference type="Proteomes" id="UP000249061">
    <property type="component" value="Unassembled WGS sequence"/>
</dbReference>
<protein>
    <recommendedName>
        <fullName evidence="3">Glycosyltransferase 2-like domain-containing protein</fullName>
    </recommendedName>
</protein>
<dbReference type="AlphaFoldDB" id="A0A2W5TSW4"/>